<evidence type="ECO:0000313" key="5">
    <source>
        <dbReference type="Proteomes" id="UP000325313"/>
    </source>
</evidence>
<accession>A0A5B0P9M7</accession>
<proteinExistence type="predicted"/>
<name>A0A5B0P9M7_PUCGR</name>
<reference evidence="4 5" key="1">
    <citation type="submission" date="2019-05" db="EMBL/GenBank/DDBJ databases">
        <title>Emergence of the Ug99 lineage of the wheat stem rust pathogen through somatic hybridization.</title>
        <authorList>
            <person name="Li F."/>
            <person name="Upadhyaya N.M."/>
            <person name="Sperschneider J."/>
            <person name="Matny O."/>
            <person name="Nguyen-Phuc H."/>
            <person name="Mago R."/>
            <person name="Raley C."/>
            <person name="Miller M.E."/>
            <person name="Silverstein K.A.T."/>
            <person name="Henningsen E."/>
            <person name="Hirsch C.D."/>
            <person name="Visser B."/>
            <person name="Pretorius Z.A."/>
            <person name="Steffenson B.J."/>
            <person name="Schwessinger B."/>
            <person name="Dodds P.N."/>
            <person name="Figueroa M."/>
        </authorList>
    </citation>
    <scope>NUCLEOTIDE SEQUENCE [LARGE SCALE GENOMIC DNA]</scope>
    <source>
        <strain evidence="2">21-0</strain>
        <strain evidence="3 5">Ug99</strain>
    </source>
</reference>
<evidence type="ECO:0000313" key="3">
    <source>
        <dbReference type="EMBL" id="KAA1125986.1"/>
    </source>
</evidence>
<gene>
    <name evidence="2" type="ORF">PGT21_019802</name>
    <name evidence="3" type="ORF">PGTUg99_005637</name>
</gene>
<dbReference type="EMBL" id="VDEP01000173">
    <property type="protein sequence ID" value="KAA1125986.1"/>
    <property type="molecule type" value="Genomic_DNA"/>
</dbReference>
<sequence length="129" mass="14113">MANFVVEMPCGKGLQLMHVQAAKAPLIRLLFIELTRLSYSLHMQISMAGAWPDGLDDARCWAATVKMKKCRQAAASLPGNRWQADVEGSSRPRGITPPAMKHPKILVGAAWVKLTEPLLSSTRPPEPVV</sequence>
<protein>
    <submittedName>
        <fullName evidence="2">Uncharacterized protein</fullName>
    </submittedName>
</protein>
<evidence type="ECO:0000256" key="1">
    <source>
        <dbReference type="SAM" id="MobiDB-lite"/>
    </source>
</evidence>
<dbReference type="Proteomes" id="UP000325313">
    <property type="component" value="Unassembled WGS sequence"/>
</dbReference>
<organism evidence="2 4">
    <name type="scientific">Puccinia graminis f. sp. tritici</name>
    <dbReference type="NCBI Taxonomy" id="56615"/>
    <lineage>
        <taxon>Eukaryota</taxon>
        <taxon>Fungi</taxon>
        <taxon>Dikarya</taxon>
        <taxon>Basidiomycota</taxon>
        <taxon>Pucciniomycotina</taxon>
        <taxon>Pucciniomycetes</taxon>
        <taxon>Pucciniales</taxon>
        <taxon>Pucciniaceae</taxon>
        <taxon>Puccinia</taxon>
    </lineage>
</organism>
<dbReference type="AlphaFoldDB" id="A0A5B0P9M7"/>
<comment type="caution">
    <text evidence="2">The sequence shown here is derived from an EMBL/GenBank/DDBJ whole genome shotgun (WGS) entry which is preliminary data.</text>
</comment>
<evidence type="ECO:0000313" key="2">
    <source>
        <dbReference type="EMBL" id="KAA1097783.1"/>
    </source>
</evidence>
<feature type="region of interest" description="Disordered" evidence="1">
    <location>
        <begin position="81"/>
        <end position="100"/>
    </location>
</feature>
<evidence type="ECO:0000313" key="4">
    <source>
        <dbReference type="Proteomes" id="UP000324748"/>
    </source>
</evidence>
<keyword evidence="4" id="KW-1185">Reference proteome</keyword>
<dbReference type="Proteomes" id="UP000324748">
    <property type="component" value="Unassembled WGS sequence"/>
</dbReference>
<dbReference type="EMBL" id="VSWC01000066">
    <property type="protein sequence ID" value="KAA1097783.1"/>
    <property type="molecule type" value="Genomic_DNA"/>
</dbReference>